<comment type="caution">
    <text evidence="4">The sequence shown here is derived from an EMBL/GenBank/DDBJ whole genome shotgun (WGS) entry which is preliminary data.</text>
</comment>
<dbReference type="InterPro" id="IPR017853">
    <property type="entry name" value="GH"/>
</dbReference>
<feature type="domain" description="Secretion system C-terminal sorting" evidence="3">
    <location>
        <begin position="419"/>
        <end position="491"/>
    </location>
</feature>
<dbReference type="PANTHER" id="PTHR34154">
    <property type="entry name" value="ALKALI-SENSITIVE LINKAGE PROTEIN 1"/>
    <property type="match status" value="1"/>
</dbReference>
<dbReference type="Gene3D" id="1.20.1270.90">
    <property type="entry name" value="AF1782-like"/>
    <property type="match status" value="1"/>
</dbReference>
<evidence type="ECO:0000259" key="3">
    <source>
        <dbReference type="Pfam" id="PF18962"/>
    </source>
</evidence>
<sequence length="492" mass="54442">MNAGQTSLASVTVGDSYGQYPQSAIDAFQLAINDANVVLADCATTSTAMTQALSDFQSAKAVFDAAIVNDPVLKIYSGYNFSGEEKEIYCGYYNGTLGENDDWAVSFTLEKGYMATFAEHINGTGASKVYVAADADLSINLPANLQQKVSFIRISPWRNIKKKGLGAKGDDVVAALDNSWYYNWGTTGESIGDAEFVPNQWGGGSIAKAVSLGERMDITHYMAFNEPDNEDQSNMTVDKAIEKYEELLASGLRLGSPANTDGAVGAAWRDEFMTKAEANGLRVDYMVVHYYKKTTPEGFYNWLKAIYDKWQRPIWIKEFNYGATWVSNKPTTNEDASDGLESYINKLDDTDFIERYAVFTWQPDNAVYSLMSVRTPVTLSTSGVMYRDHISPVAYTQEVYEQGEQLSVGDNSIDSTILIYPTVVKDGVLNFVYSNEMKNSKIELTIYNTMGQQIKKVSNLGSSINISNLSVGVYIVKIKSGFNYFTKKIIVN</sequence>
<dbReference type="InterPro" id="IPR053183">
    <property type="entry name" value="ASL1"/>
</dbReference>
<evidence type="ECO:0000313" key="4">
    <source>
        <dbReference type="EMBL" id="TCL62869.1"/>
    </source>
</evidence>
<dbReference type="InterPro" id="IPR026444">
    <property type="entry name" value="Secre_tail"/>
</dbReference>
<gene>
    <name evidence="4" type="ORF">EV196_11165</name>
</gene>
<dbReference type="NCBIfam" id="TIGR04183">
    <property type="entry name" value="Por_Secre_tail"/>
    <property type="match status" value="1"/>
</dbReference>
<dbReference type="Gene3D" id="3.20.20.80">
    <property type="entry name" value="Glycosidases"/>
    <property type="match status" value="1"/>
</dbReference>
<dbReference type="Pfam" id="PF11790">
    <property type="entry name" value="Glyco_hydro_cc"/>
    <property type="match status" value="1"/>
</dbReference>
<keyword evidence="5" id="KW-1185">Reference proteome</keyword>
<dbReference type="Pfam" id="PF18962">
    <property type="entry name" value="Por_Secre_tail"/>
    <property type="match status" value="1"/>
</dbReference>
<dbReference type="SUPFAM" id="SSF51445">
    <property type="entry name" value="(Trans)glycosidases"/>
    <property type="match status" value="1"/>
</dbReference>
<keyword evidence="1" id="KW-0732">Signal</keyword>
<dbReference type="AlphaFoldDB" id="A0A4R1RB19"/>
<evidence type="ECO:0000259" key="2">
    <source>
        <dbReference type="Pfam" id="PF11790"/>
    </source>
</evidence>
<organism evidence="4 5">
    <name type="scientific">Mariniflexile fucanivorans</name>
    <dbReference type="NCBI Taxonomy" id="264023"/>
    <lineage>
        <taxon>Bacteria</taxon>
        <taxon>Pseudomonadati</taxon>
        <taxon>Bacteroidota</taxon>
        <taxon>Flavobacteriia</taxon>
        <taxon>Flavobacteriales</taxon>
        <taxon>Flavobacteriaceae</taxon>
        <taxon>Mariniflexile</taxon>
    </lineage>
</organism>
<evidence type="ECO:0000313" key="5">
    <source>
        <dbReference type="Proteomes" id="UP000295455"/>
    </source>
</evidence>
<dbReference type="Proteomes" id="UP000295455">
    <property type="component" value="Unassembled WGS sequence"/>
</dbReference>
<dbReference type="PANTHER" id="PTHR34154:SF3">
    <property type="entry name" value="ALKALI-SENSITIVE LINKAGE PROTEIN 1"/>
    <property type="match status" value="1"/>
</dbReference>
<dbReference type="Gene3D" id="2.60.20.10">
    <property type="entry name" value="Crystallins"/>
    <property type="match status" value="1"/>
</dbReference>
<reference evidence="4 5" key="1">
    <citation type="submission" date="2019-03" db="EMBL/GenBank/DDBJ databases">
        <title>Genomic Encyclopedia of Type Strains, Phase IV (KMG-IV): sequencing the most valuable type-strain genomes for metagenomic binning, comparative biology and taxonomic classification.</title>
        <authorList>
            <person name="Goeker M."/>
        </authorList>
    </citation>
    <scope>NUCLEOTIDE SEQUENCE [LARGE SCALE GENOMIC DNA]</scope>
    <source>
        <strain evidence="4 5">DSM 18792</strain>
    </source>
</reference>
<dbReference type="EMBL" id="SLUP01000011">
    <property type="protein sequence ID" value="TCL62869.1"/>
    <property type="molecule type" value="Genomic_DNA"/>
</dbReference>
<accession>A0A4R1RB19</accession>
<dbReference type="GO" id="GO:0071966">
    <property type="term" value="P:fungal-type cell wall polysaccharide metabolic process"/>
    <property type="evidence" value="ECO:0007669"/>
    <property type="project" value="TreeGrafter"/>
</dbReference>
<evidence type="ECO:0000256" key="1">
    <source>
        <dbReference type="ARBA" id="ARBA00022729"/>
    </source>
</evidence>
<name>A0A4R1RB19_9FLAO</name>
<protein>
    <submittedName>
        <fullName evidence="4">Putative secreted protein (Por secretion system target)</fullName>
    </submittedName>
</protein>
<proteinExistence type="predicted"/>
<dbReference type="InterPro" id="IPR024655">
    <property type="entry name" value="Asl1_glyco_hydro_catalytic"/>
</dbReference>
<feature type="domain" description="Asl1-like glycosyl hydrolase catalytic" evidence="2">
    <location>
        <begin position="177"/>
        <end position="372"/>
    </location>
</feature>